<dbReference type="EMBL" id="KV426377">
    <property type="protein sequence ID" value="KZV81647.1"/>
    <property type="molecule type" value="Genomic_DNA"/>
</dbReference>
<name>A0A165C1K3_EXIGL</name>
<feature type="non-terminal residue" evidence="1">
    <location>
        <position position="256"/>
    </location>
</feature>
<dbReference type="STRING" id="1314781.A0A165C1K3"/>
<sequence>MSDPRYRHISIITGLNAQRDAINTAGCEKFAADTGQDLQSFHSVDSIGEGDDDWYAVKRKGGKKKWIATMKESTRDLLWGLTHHASDNVPGVLKLCKGMPVIIKKNHATECGVTNGGEGVVIDWIARPTSNGKQKLDMLFVMLTNNRYAVQVEGLPPNVVPVCAEVDNIKCHLPNDSTLTIRRRQVRVLPNFAMTDYASQGKTREYNVVDLHNLRSHQAYYTALSRSSSANKTVILQGFSLRHLQGGLSPDLLAEF</sequence>
<organism evidence="1 2">
    <name type="scientific">Exidia glandulosa HHB12029</name>
    <dbReference type="NCBI Taxonomy" id="1314781"/>
    <lineage>
        <taxon>Eukaryota</taxon>
        <taxon>Fungi</taxon>
        <taxon>Dikarya</taxon>
        <taxon>Basidiomycota</taxon>
        <taxon>Agaricomycotina</taxon>
        <taxon>Agaricomycetes</taxon>
        <taxon>Auriculariales</taxon>
        <taxon>Exidiaceae</taxon>
        <taxon>Exidia</taxon>
    </lineage>
</organism>
<evidence type="ECO:0000313" key="1">
    <source>
        <dbReference type="EMBL" id="KZV81647.1"/>
    </source>
</evidence>
<dbReference type="OrthoDB" id="3247165at2759"/>
<keyword evidence="2" id="KW-1185">Reference proteome</keyword>
<reference evidence="1 2" key="1">
    <citation type="journal article" date="2016" name="Mol. Biol. Evol.">
        <title>Comparative Genomics of Early-Diverging Mushroom-Forming Fungi Provides Insights into the Origins of Lignocellulose Decay Capabilities.</title>
        <authorList>
            <person name="Nagy L.G."/>
            <person name="Riley R."/>
            <person name="Tritt A."/>
            <person name="Adam C."/>
            <person name="Daum C."/>
            <person name="Floudas D."/>
            <person name="Sun H."/>
            <person name="Yadav J.S."/>
            <person name="Pangilinan J."/>
            <person name="Larsson K.H."/>
            <person name="Matsuura K."/>
            <person name="Barry K."/>
            <person name="Labutti K."/>
            <person name="Kuo R."/>
            <person name="Ohm R.A."/>
            <person name="Bhattacharya S.S."/>
            <person name="Shirouzu T."/>
            <person name="Yoshinaga Y."/>
            <person name="Martin F.M."/>
            <person name="Grigoriev I.V."/>
            <person name="Hibbett D.S."/>
        </authorList>
    </citation>
    <scope>NUCLEOTIDE SEQUENCE [LARGE SCALE GENOMIC DNA]</scope>
    <source>
        <strain evidence="1 2">HHB12029</strain>
    </source>
</reference>
<dbReference type="Proteomes" id="UP000077266">
    <property type="component" value="Unassembled WGS sequence"/>
</dbReference>
<accession>A0A165C1K3</accession>
<dbReference type="SUPFAM" id="SSF52540">
    <property type="entry name" value="P-loop containing nucleoside triphosphate hydrolases"/>
    <property type="match status" value="1"/>
</dbReference>
<evidence type="ECO:0000313" key="2">
    <source>
        <dbReference type="Proteomes" id="UP000077266"/>
    </source>
</evidence>
<dbReference type="AlphaFoldDB" id="A0A165C1K3"/>
<dbReference type="InParanoid" id="A0A165C1K3"/>
<dbReference type="InterPro" id="IPR027417">
    <property type="entry name" value="P-loop_NTPase"/>
</dbReference>
<protein>
    <submittedName>
        <fullName evidence="1">Uncharacterized protein</fullName>
    </submittedName>
</protein>
<gene>
    <name evidence="1" type="ORF">EXIGLDRAFT_628159</name>
</gene>
<proteinExistence type="predicted"/>